<dbReference type="PROSITE" id="PS00018">
    <property type="entry name" value="EF_HAND_1"/>
    <property type="match status" value="2"/>
</dbReference>
<dbReference type="EMBL" id="UFQT01000526">
    <property type="protein sequence ID" value="SSX24981.1"/>
    <property type="molecule type" value="Genomic_DNA"/>
</dbReference>
<name>A0A336M6I9_CULSO</name>
<proteinExistence type="predicted"/>
<dbReference type="Gene3D" id="1.10.238.10">
    <property type="entry name" value="EF-hand"/>
    <property type="match status" value="1"/>
</dbReference>
<dbReference type="GO" id="GO:0005509">
    <property type="term" value="F:calcium ion binding"/>
    <property type="evidence" value="ECO:0007669"/>
    <property type="project" value="InterPro"/>
</dbReference>
<dbReference type="InterPro" id="IPR052110">
    <property type="entry name" value="MCFD2-like"/>
</dbReference>
<dbReference type="SUPFAM" id="SSF47473">
    <property type="entry name" value="EF-hand"/>
    <property type="match status" value="1"/>
</dbReference>
<evidence type="ECO:0000256" key="3">
    <source>
        <dbReference type="ARBA" id="ARBA00022837"/>
    </source>
</evidence>
<feature type="domain" description="EF-hand" evidence="4">
    <location>
        <begin position="172"/>
        <end position="207"/>
    </location>
</feature>
<dbReference type="VEuPathDB" id="VectorBase:CSON011786"/>
<gene>
    <name evidence="5" type="primary">CSON011786</name>
</gene>
<organism evidence="5">
    <name type="scientific">Culicoides sonorensis</name>
    <name type="common">Biting midge</name>
    <dbReference type="NCBI Taxonomy" id="179676"/>
    <lineage>
        <taxon>Eukaryota</taxon>
        <taxon>Metazoa</taxon>
        <taxon>Ecdysozoa</taxon>
        <taxon>Arthropoda</taxon>
        <taxon>Hexapoda</taxon>
        <taxon>Insecta</taxon>
        <taxon>Pterygota</taxon>
        <taxon>Neoptera</taxon>
        <taxon>Endopterygota</taxon>
        <taxon>Diptera</taxon>
        <taxon>Nematocera</taxon>
        <taxon>Chironomoidea</taxon>
        <taxon>Ceratopogonidae</taxon>
        <taxon>Ceratopogoninae</taxon>
        <taxon>Culicoides</taxon>
        <taxon>Monoculicoides</taxon>
    </lineage>
</organism>
<protein>
    <submittedName>
        <fullName evidence="5">CSON011786 protein</fullName>
    </submittedName>
</protein>
<dbReference type="PROSITE" id="PS50222">
    <property type="entry name" value="EF_HAND_2"/>
    <property type="match status" value="1"/>
</dbReference>
<dbReference type="AlphaFoldDB" id="A0A336M6I9"/>
<sequence length="212" mass="24852">MDMRSPDVYMENIDYNICFLLITFKIGPFSYLCTNKLNKKIIDDAEIVKKRVKMKSQIEFTLILTILHFTIQVVARGPHHPKSSHMKLKTDKHFHHDKEHIQADLNQWTDKKLEEMTEEEKNFYYFKLHDLDDNNNLDGLEMLNAATHHQHDGIEKLKESGQTEDDENGINHIVEVIDDFIEFADLDKNGFLNYPEYIRAITNTNKETLTGA</sequence>
<evidence type="ECO:0000259" key="4">
    <source>
        <dbReference type="PROSITE" id="PS50222"/>
    </source>
</evidence>
<evidence type="ECO:0000256" key="1">
    <source>
        <dbReference type="ARBA" id="ARBA00022729"/>
    </source>
</evidence>
<evidence type="ECO:0000313" key="5">
    <source>
        <dbReference type="EMBL" id="SSX24981.1"/>
    </source>
</evidence>
<dbReference type="InterPro" id="IPR018247">
    <property type="entry name" value="EF_Hand_1_Ca_BS"/>
</dbReference>
<keyword evidence="1" id="KW-0732">Signal</keyword>
<dbReference type="OMA" id="DYNICFL"/>
<dbReference type="InterPro" id="IPR011992">
    <property type="entry name" value="EF-hand-dom_pair"/>
</dbReference>
<dbReference type="InterPro" id="IPR002048">
    <property type="entry name" value="EF_hand_dom"/>
</dbReference>
<dbReference type="Pfam" id="PF13499">
    <property type="entry name" value="EF-hand_7"/>
    <property type="match status" value="1"/>
</dbReference>
<dbReference type="PANTHER" id="PTHR23104:SF1">
    <property type="entry name" value="EF-HAND DOMAIN-CONTAINING PROTEIN"/>
    <property type="match status" value="1"/>
</dbReference>
<dbReference type="PANTHER" id="PTHR23104">
    <property type="entry name" value="MULTIPLE COAGULATION FACTOR DEFICIENCY PROTEIN 2 NEURAL STEM CELL DERIVED NEURONAL SURVIVAL PROTEIN"/>
    <property type="match status" value="1"/>
</dbReference>
<keyword evidence="2" id="KW-0677">Repeat</keyword>
<keyword evidence="3" id="KW-0106">Calcium</keyword>
<evidence type="ECO:0000256" key="2">
    <source>
        <dbReference type="ARBA" id="ARBA00022737"/>
    </source>
</evidence>
<accession>A0A336M6I9</accession>
<reference evidence="5" key="1">
    <citation type="submission" date="2018-07" db="EMBL/GenBank/DDBJ databases">
        <authorList>
            <person name="Quirk P.G."/>
            <person name="Krulwich T.A."/>
        </authorList>
    </citation>
    <scope>NUCLEOTIDE SEQUENCE</scope>
</reference>